<feature type="domain" description="HTH tetR-type" evidence="3">
    <location>
        <begin position="21"/>
        <end position="81"/>
    </location>
</feature>
<dbReference type="InterPro" id="IPR001647">
    <property type="entry name" value="HTH_TetR"/>
</dbReference>
<dbReference type="InterPro" id="IPR050109">
    <property type="entry name" value="HTH-type_TetR-like_transc_reg"/>
</dbReference>
<dbReference type="PROSITE" id="PS01081">
    <property type="entry name" value="HTH_TETR_1"/>
    <property type="match status" value="1"/>
</dbReference>
<organism evidence="4 5">
    <name type="scientific">Embleya scabrispora</name>
    <dbReference type="NCBI Taxonomy" id="159449"/>
    <lineage>
        <taxon>Bacteria</taxon>
        <taxon>Bacillati</taxon>
        <taxon>Actinomycetota</taxon>
        <taxon>Actinomycetes</taxon>
        <taxon>Kitasatosporales</taxon>
        <taxon>Streptomycetaceae</taxon>
        <taxon>Embleya</taxon>
    </lineage>
</organism>
<dbReference type="PRINTS" id="PR00455">
    <property type="entry name" value="HTHTETR"/>
</dbReference>
<evidence type="ECO:0000313" key="4">
    <source>
        <dbReference type="EMBL" id="OPC82502.1"/>
    </source>
</evidence>
<dbReference type="GO" id="GO:0003700">
    <property type="term" value="F:DNA-binding transcription factor activity"/>
    <property type="evidence" value="ECO:0007669"/>
    <property type="project" value="TreeGrafter"/>
</dbReference>
<keyword evidence="5" id="KW-1185">Reference proteome</keyword>
<proteinExistence type="predicted"/>
<dbReference type="GO" id="GO:0000976">
    <property type="term" value="F:transcription cis-regulatory region binding"/>
    <property type="evidence" value="ECO:0007669"/>
    <property type="project" value="TreeGrafter"/>
</dbReference>
<dbReference type="STRING" id="159449.B4N89_17540"/>
<reference evidence="4 5" key="1">
    <citation type="submission" date="2017-03" db="EMBL/GenBank/DDBJ databases">
        <title>Draft genome sequence of Streptomyces scabrisporus NF3, endophyte isolated from Amphipterygium adstringens.</title>
        <authorList>
            <person name="Vazquez M."/>
            <person name="Ceapa C.D."/>
            <person name="Rodriguez Luna D."/>
            <person name="Sanchez Esquivel S."/>
        </authorList>
    </citation>
    <scope>NUCLEOTIDE SEQUENCE [LARGE SCALE GENOMIC DNA]</scope>
    <source>
        <strain evidence="4 5">NF3</strain>
    </source>
</reference>
<dbReference type="InterPro" id="IPR041642">
    <property type="entry name" value="KstR_C"/>
</dbReference>
<name>A0A1T3P0M4_9ACTN</name>
<dbReference type="PANTHER" id="PTHR30055:SF242">
    <property type="entry name" value="HTH-TYPE TRANSCRIPTIONAL REPRESSOR KSTR"/>
    <property type="match status" value="1"/>
</dbReference>
<dbReference type="OrthoDB" id="4364312at2"/>
<evidence type="ECO:0000313" key="5">
    <source>
        <dbReference type="Proteomes" id="UP000190037"/>
    </source>
</evidence>
<dbReference type="eggNOG" id="COG1309">
    <property type="taxonomic scope" value="Bacteria"/>
</dbReference>
<protein>
    <recommendedName>
        <fullName evidence="3">HTH tetR-type domain-containing protein</fullName>
    </recommendedName>
</protein>
<dbReference type="Proteomes" id="UP000190037">
    <property type="component" value="Unassembled WGS sequence"/>
</dbReference>
<dbReference type="Pfam" id="PF00440">
    <property type="entry name" value="TetR_N"/>
    <property type="match status" value="1"/>
</dbReference>
<dbReference type="RefSeq" id="WP_078976767.1">
    <property type="nucleotide sequence ID" value="NZ_MWQN01000001.1"/>
</dbReference>
<comment type="caution">
    <text evidence="4">The sequence shown here is derived from an EMBL/GenBank/DDBJ whole genome shotgun (WGS) entry which is preliminary data.</text>
</comment>
<dbReference type="Gene3D" id="1.10.357.10">
    <property type="entry name" value="Tetracycline Repressor, domain 2"/>
    <property type="match status" value="1"/>
</dbReference>
<dbReference type="Pfam" id="PF17925">
    <property type="entry name" value="TetR_C_20"/>
    <property type="match status" value="1"/>
</dbReference>
<sequence length="208" mass="22531">MAEPRTESTITLTRSLTRDQQARRERLVRAACDLALEGGYAAVTMHDVADRAGVARATVYRYFTSKNHLLSEVSALWIGELSDELARRPLPADPAGRLAALLCRIVEVSAENRLLTEAVVQAATAPDPSAGQSQENFHQSIHRITGLAFGEPGEDADGAVAARRHDIETVLGHVLLSGLVSLTARGRALDEVQDLMRTAVRLFVPLDT</sequence>
<dbReference type="InterPro" id="IPR009057">
    <property type="entry name" value="Homeodomain-like_sf"/>
</dbReference>
<evidence type="ECO:0000259" key="3">
    <source>
        <dbReference type="PROSITE" id="PS50977"/>
    </source>
</evidence>
<evidence type="ECO:0000256" key="2">
    <source>
        <dbReference type="PROSITE-ProRule" id="PRU00335"/>
    </source>
</evidence>
<dbReference type="InterPro" id="IPR023772">
    <property type="entry name" value="DNA-bd_HTH_TetR-type_CS"/>
</dbReference>
<keyword evidence="1 2" id="KW-0238">DNA-binding</keyword>
<evidence type="ECO:0000256" key="1">
    <source>
        <dbReference type="ARBA" id="ARBA00023125"/>
    </source>
</evidence>
<accession>A0A1T3P0M4</accession>
<gene>
    <name evidence="4" type="ORF">B4N89_17540</name>
</gene>
<dbReference type="AlphaFoldDB" id="A0A1T3P0M4"/>
<dbReference type="PROSITE" id="PS50977">
    <property type="entry name" value="HTH_TETR_2"/>
    <property type="match status" value="1"/>
</dbReference>
<dbReference type="SUPFAM" id="SSF46689">
    <property type="entry name" value="Homeodomain-like"/>
    <property type="match status" value="1"/>
</dbReference>
<dbReference type="EMBL" id="MWQN01000001">
    <property type="protein sequence ID" value="OPC82502.1"/>
    <property type="molecule type" value="Genomic_DNA"/>
</dbReference>
<dbReference type="PANTHER" id="PTHR30055">
    <property type="entry name" value="HTH-TYPE TRANSCRIPTIONAL REGULATOR RUTR"/>
    <property type="match status" value="1"/>
</dbReference>
<feature type="DNA-binding region" description="H-T-H motif" evidence="2">
    <location>
        <begin position="44"/>
        <end position="63"/>
    </location>
</feature>